<proteinExistence type="predicted"/>
<gene>
    <name evidence="2" type="ORF">GCM10008106_17410</name>
</gene>
<keyword evidence="1" id="KW-0472">Membrane</keyword>
<sequence>MLILISVVVTNSPEYYSLQNLKIEMIRFATQLIVVFLIVYFLGGLFSFWISMLFVGFTALLILENNVAAFFATGLGFGIAWLSKALVITVSTASQLPQQMADLMGISNENLLFVGTFLVGFLLGGFSGLTGTSLKGVFQYKKEGYYRV</sequence>
<name>A0A8J3G5F9_9BACT</name>
<reference evidence="2" key="1">
    <citation type="journal article" date="2014" name="Int. J. Syst. Evol. Microbiol.">
        <title>Complete genome sequence of Corynebacterium casei LMG S-19264T (=DSM 44701T), isolated from a smear-ripened cheese.</title>
        <authorList>
            <consortium name="US DOE Joint Genome Institute (JGI-PGF)"/>
            <person name="Walter F."/>
            <person name="Albersmeier A."/>
            <person name="Kalinowski J."/>
            <person name="Ruckert C."/>
        </authorList>
    </citation>
    <scope>NUCLEOTIDE SEQUENCE</scope>
    <source>
        <strain evidence="2">KCTC 23224</strain>
    </source>
</reference>
<evidence type="ECO:0000313" key="3">
    <source>
        <dbReference type="Proteomes" id="UP000642809"/>
    </source>
</evidence>
<comment type="caution">
    <text evidence="2">The sequence shown here is derived from an EMBL/GenBank/DDBJ whole genome shotgun (WGS) entry which is preliminary data.</text>
</comment>
<feature type="transmembrane region" description="Helical" evidence="1">
    <location>
        <begin position="68"/>
        <end position="90"/>
    </location>
</feature>
<keyword evidence="3" id="KW-1185">Reference proteome</keyword>
<evidence type="ECO:0000313" key="2">
    <source>
        <dbReference type="EMBL" id="GHB36646.1"/>
    </source>
</evidence>
<accession>A0A8J3G5F9</accession>
<protein>
    <submittedName>
        <fullName evidence="2">Uncharacterized protein</fullName>
    </submittedName>
</protein>
<feature type="transmembrane region" description="Helical" evidence="1">
    <location>
        <begin position="32"/>
        <end position="62"/>
    </location>
</feature>
<reference evidence="2" key="2">
    <citation type="submission" date="2020-09" db="EMBL/GenBank/DDBJ databases">
        <authorList>
            <person name="Sun Q."/>
            <person name="Kim S."/>
        </authorList>
    </citation>
    <scope>NUCLEOTIDE SEQUENCE</scope>
    <source>
        <strain evidence="2">KCTC 23224</strain>
    </source>
</reference>
<keyword evidence="1" id="KW-1133">Transmembrane helix</keyword>
<evidence type="ECO:0000256" key="1">
    <source>
        <dbReference type="SAM" id="Phobius"/>
    </source>
</evidence>
<keyword evidence="1" id="KW-0812">Transmembrane</keyword>
<dbReference type="Proteomes" id="UP000642809">
    <property type="component" value="Unassembled WGS sequence"/>
</dbReference>
<dbReference type="AlphaFoldDB" id="A0A8J3G5F9"/>
<dbReference type="EMBL" id="BMYF01000009">
    <property type="protein sequence ID" value="GHB36646.1"/>
    <property type="molecule type" value="Genomic_DNA"/>
</dbReference>
<organism evidence="2 3">
    <name type="scientific">Mongoliitalea lutea</name>
    <dbReference type="NCBI Taxonomy" id="849756"/>
    <lineage>
        <taxon>Bacteria</taxon>
        <taxon>Pseudomonadati</taxon>
        <taxon>Bacteroidota</taxon>
        <taxon>Cytophagia</taxon>
        <taxon>Cytophagales</taxon>
        <taxon>Cyclobacteriaceae</taxon>
        <taxon>Mongoliitalea</taxon>
    </lineage>
</organism>
<feature type="transmembrane region" description="Helical" evidence="1">
    <location>
        <begin position="111"/>
        <end position="129"/>
    </location>
</feature>